<dbReference type="AlphaFoldDB" id="A0A2R6NJ19"/>
<gene>
    <name evidence="1" type="ORF">PHLCEN_2v11766</name>
</gene>
<name>A0A2R6NJ19_9APHY</name>
<proteinExistence type="predicted"/>
<dbReference type="Proteomes" id="UP000186601">
    <property type="component" value="Unassembled WGS sequence"/>
</dbReference>
<dbReference type="OrthoDB" id="6513042at2759"/>
<dbReference type="EMBL" id="MLYV02001193">
    <property type="protein sequence ID" value="PSR72360.1"/>
    <property type="molecule type" value="Genomic_DNA"/>
</dbReference>
<protein>
    <submittedName>
        <fullName evidence="1">Uncharacterized protein</fullName>
    </submittedName>
</protein>
<organism evidence="1 2">
    <name type="scientific">Hermanssonia centrifuga</name>
    <dbReference type="NCBI Taxonomy" id="98765"/>
    <lineage>
        <taxon>Eukaryota</taxon>
        <taxon>Fungi</taxon>
        <taxon>Dikarya</taxon>
        <taxon>Basidiomycota</taxon>
        <taxon>Agaricomycotina</taxon>
        <taxon>Agaricomycetes</taxon>
        <taxon>Polyporales</taxon>
        <taxon>Meruliaceae</taxon>
        <taxon>Hermanssonia</taxon>
    </lineage>
</organism>
<evidence type="ECO:0000313" key="1">
    <source>
        <dbReference type="EMBL" id="PSR72360.1"/>
    </source>
</evidence>
<accession>A0A2R6NJ19</accession>
<sequence length="108" mass="12508">MDWDDEKYDREELHDHLGELEILRDHSVEDLLVRTTQNTRTGNEFGFKPTEIALGLTSASKTCFYSGFKRMVDRKGLSVLSGEETPSSFWICFQEEVEFSCARSKHQI</sequence>
<keyword evidence="2" id="KW-1185">Reference proteome</keyword>
<reference evidence="1 2" key="1">
    <citation type="submission" date="2018-02" db="EMBL/GenBank/DDBJ databases">
        <title>Genome sequence of the basidiomycete white-rot fungus Phlebia centrifuga.</title>
        <authorList>
            <person name="Granchi Z."/>
            <person name="Peng M."/>
            <person name="de Vries R.P."/>
            <person name="Hilden K."/>
            <person name="Makela M.R."/>
            <person name="Grigoriev I."/>
            <person name="Riley R."/>
        </authorList>
    </citation>
    <scope>NUCLEOTIDE SEQUENCE [LARGE SCALE GENOMIC DNA]</scope>
    <source>
        <strain evidence="1 2">FBCC195</strain>
    </source>
</reference>
<evidence type="ECO:0000313" key="2">
    <source>
        <dbReference type="Proteomes" id="UP000186601"/>
    </source>
</evidence>
<comment type="caution">
    <text evidence="1">The sequence shown here is derived from an EMBL/GenBank/DDBJ whole genome shotgun (WGS) entry which is preliminary data.</text>
</comment>